<sequence length="257" mass="27985">MTDDLLQPIFPEWPAPARVHSLVTTRVGGVSRGPYASLNLGEHVGDDPRCVAENRRRLRRWLPAEPHWLRQVHGTTVALLDRAAAPSAAPGMKAGDEPQVADAAVTRTAGVVCAVQVADCLPVLLCDRDGTVVGVAHAGWRGLAAGVIERTVAAMGTDPARLMAWLGPAIGPDSFEVGDDVREAFLRHEARAAFAFLPRDNGKWLANLYLLARQRLEACGVRAVYAEQACTFSEPQRFYSYRRDRITGRMAALVWLA</sequence>
<comment type="similarity">
    <text evidence="2 10">Belongs to the purine nucleoside phosphorylase YfiH/LACC1 family.</text>
</comment>
<dbReference type="PANTHER" id="PTHR30616:SF2">
    <property type="entry name" value="PURINE NUCLEOSIDE PHOSPHORYLASE LACC1"/>
    <property type="match status" value="1"/>
</dbReference>
<protein>
    <recommendedName>
        <fullName evidence="10">Purine nucleoside phosphorylase</fullName>
    </recommendedName>
</protein>
<dbReference type="Proteomes" id="UP000321201">
    <property type="component" value="Unassembled WGS sequence"/>
</dbReference>
<proteinExistence type="inferred from homology"/>
<dbReference type="InterPro" id="IPR003730">
    <property type="entry name" value="Cu_polyphenol_OxRdtase"/>
</dbReference>
<dbReference type="RefSeq" id="WP_147799890.1">
    <property type="nucleotide sequence ID" value="NZ_VPFL01000011.1"/>
</dbReference>
<dbReference type="GO" id="GO:0005507">
    <property type="term" value="F:copper ion binding"/>
    <property type="evidence" value="ECO:0007669"/>
    <property type="project" value="TreeGrafter"/>
</dbReference>
<evidence type="ECO:0000256" key="1">
    <source>
        <dbReference type="ARBA" id="ARBA00000553"/>
    </source>
</evidence>
<name>A0A5C7EXC7_9PROT</name>
<dbReference type="Pfam" id="PF02578">
    <property type="entry name" value="Cu-oxidase_4"/>
    <property type="match status" value="1"/>
</dbReference>
<comment type="caution">
    <text evidence="11">The sequence shown here is derived from an EMBL/GenBank/DDBJ whole genome shotgun (WGS) entry which is preliminary data.</text>
</comment>
<evidence type="ECO:0000313" key="11">
    <source>
        <dbReference type="EMBL" id="TXF11719.1"/>
    </source>
</evidence>
<comment type="catalytic activity">
    <reaction evidence="9">
        <text>S-methyl-5'-thioadenosine + phosphate = 5-(methylsulfanyl)-alpha-D-ribose 1-phosphate + adenine</text>
        <dbReference type="Rhea" id="RHEA:11852"/>
        <dbReference type="ChEBI" id="CHEBI:16708"/>
        <dbReference type="ChEBI" id="CHEBI:17509"/>
        <dbReference type="ChEBI" id="CHEBI:43474"/>
        <dbReference type="ChEBI" id="CHEBI:58533"/>
        <dbReference type="EC" id="2.4.2.28"/>
    </reaction>
    <physiologicalReaction direction="left-to-right" evidence="9">
        <dbReference type="Rhea" id="RHEA:11853"/>
    </physiologicalReaction>
</comment>
<dbReference type="GO" id="GO:0017061">
    <property type="term" value="F:S-methyl-5-thioadenosine phosphorylase activity"/>
    <property type="evidence" value="ECO:0007669"/>
    <property type="project" value="UniProtKB-EC"/>
</dbReference>
<accession>A0A5C7EXC7</accession>
<evidence type="ECO:0000256" key="2">
    <source>
        <dbReference type="ARBA" id="ARBA00007353"/>
    </source>
</evidence>
<keyword evidence="6" id="KW-0862">Zinc</keyword>
<dbReference type="CDD" id="cd16833">
    <property type="entry name" value="YfiH"/>
    <property type="match status" value="1"/>
</dbReference>
<evidence type="ECO:0000313" key="12">
    <source>
        <dbReference type="Proteomes" id="UP000321201"/>
    </source>
</evidence>
<dbReference type="EMBL" id="VPFL01000011">
    <property type="protein sequence ID" value="TXF11719.1"/>
    <property type="molecule type" value="Genomic_DNA"/>
</dbReference>
<keyword evidence="5" id="KW-0378">Hydrolase</keyword>
<dbReference type="NCBIfam" id="TIGR00726">
    <property type="entry name" value="peptidoglycan editing factor PgeF"/>
    <property type="match status" value="1"/>
</dbReference>
<dbReference type="FunCoup" id="A0A5C7EXC7">
    <property type="interactions" value="439"/>
</dbReference>
<evidence type="ECO:0000256" key="8">
    <source>
        <dbReference type="ARBA" id="ARBA00048968"/>
    </source>
</evidence>
<comment type="catalytic activity">
    <reaction evidence="7">
        <text>adenosine + H2O + H(+) = inosine + NH4(+)</text>
        <dbReference type="Rhea" id="RHEA:24408"/>
        <dbReference type="ChEBI" id="CHEBI:15377"/>
        <dbReference type="ChEBI" id="CHEBI:15378"/>
        <dbReference type="ChEBI" id="CHEBI:16335"/>
        <dbReference type="ChEBI" id="CHEBI:17596"/>
        <dbReference type="ChEBI" id="CHEBI:28938"/>
        <dbReference type="EC" id="3.5.4.4"/>
    </reaction>
    <physiologicalReaction direction="left-to-right" evidence="7">
        <dbReference type="Rhea" id="RHEA:24409"/>
    </physiologicalReaction>
</comment>
<comment type="catalytic activity">
    <reaction evidence="8">
        <text>adenosine + phosphate = alpha-D-ribose 1-phosphate + adenine</text>
        <dbReference type="Rhea" id="RHEA:27642"/>
        <dbReference type="ChEBI" id="CHEBI:16335"/>
        <dbReference type="ChEBI" id="CHEBI:16708"/>
        <dbReference type="ChEBI" id="CHEBI:43474"/>
        <dbReference type="ChEBI" id="CHEBI:57720"/>
        <dbReference type="EC" id="2.4.2.1"/>
    </reaction>
    <physiologicalReaction direction="left-to-right" evidence="8">
        <dbReference type="Rhea" id="RHEA:27643"/>
    </physiologicalReaction>
</comment>
<keyword evidence="3" id="KW-0808">Transferase</keyword>
<evidence type="ECO:0000256" key="4">
    <source>
        <dbReference type="ARBA" id="ARBA00022723"/>
    </source>
</evidence>
<evidence type="ECO:0000256" key="10">
    <source>
        <dbReference type="RuleBase" id="RU361274"/>
    </source>
</evidence>
<dbReference type="AlphaFoldDB" id="A0A5C7EXC7"/>
<gene>
    <name evidence="11" type="primary">pgeF</name>
    <name evidence="11" type="ORF">FR698_09125</name>
</gene>
<organism evidence="11 12">
    <name type="scientific">Pelomicrobium methylotrophicum</name>
    <dbReference type="NCBI Taxonomy" id="2602750"/>
    <lineage>
        <taxon>Bacteria</taxon>
        <taxon>Pseudomonadati</taxon>
        <taxon>Pseudomonadota</taxon>
        <taxon>Hydrogenophilia</taxon>
        <taxon>Hydrogenophilia incertae sedis</taxon>
        <taxon>Pelomicrobium</taxon>
    </lineage>
</organism>
<reference evidence="11 12" key="1">
    <citation type="submission" date="2019-08" db="EMBL/GenBank/DDBJ databases">
        <title>Pelomicrobium methylotrophicum gen. nov., sp. nov. a moderately thermophilic, facultatively anaerobic, lithoautotrophic and methylotrophic bacterium isolated from a terrestrial mud volcano.</title>
        <authorList>
            <person name="Slobodkina G.B."/>
            <person name="Merkel A.Y."/>
            <person name="Slobodkin A.I."/>
        </authorList>
    </citation>
    <scope>NUCLEOTIDE SEQUENCE [LARGE SCALE GENOMIC DNA]</scope>
    <source>
        <strain evidence="11 12">SM250</strain>
    </source>
</reference>
<evidence type="ECO:0000256" key="7">
    <source>
        <dbReference type="ARBA" id="ARBA00047989"/>
    </source>
</evidence>
<evidence type="ECO:0000256" key="9">
    <source>
        <dbReference type="ARBA" id="ARBA00049893"/>
    </source>
</evidence>
<keyword evidence="12" id="KW-1185">Reference proteome</keyword>
<evidence type="ECO:0000256" key="3">
    <source>
        <dbReference type="ARBA" id="ARBA00022679"/>
    </source>
</evidence>
<dbReference type="InParanoid" id="A0A5C7EXC7"/>
<dbReference type="GO" id="GO:0016787">
    <property type="term" value="F:hydrolase activity"/>
    <property type="evidence" value="ECO:0007669"/>
    <property type="project" value="UniProtKB-KW"/>
</dbReference>
<dbReference type="Gene3D" id="3.60.140.10">
    <property type="entry name" value="CNF1/YfiH-like putative cysteine hydrolases"/>
    <property type="match status" value="1"/>
</dbReference>
<dbReference type="OrthoDB" id="4279at2"/>
<keyword evidence="4" id="KW-0479">Metal-binding</keyword>
<dbReference type="InterPro" id="IPR011324">
    <property type="entry name" value="Cytotoxic_necrot_fac-like_cat"/>
</dbReference>
<evidence type="ECO:0000256" key="5">
    <source>
        <dbReference type="ARBA" id="ARBA00022801"/>
    </source>
</evidence>
<dbReference type="InterPro" id="IPR038371">
    <property type="entry name" value="Cu_polyphenol_OxRdtase_sf"/>
</dbReference>
<dbReference type="PANTHER" id="PTHR30616">
    <property type="entry name" value="UNCHARACTERIZED PROTEIN YFIH"/>
    <property type="match status" value="1"/>
</dbReference>
<comment type="catalytic activity">
    <reaction evidence="1">
        <text>inosine + phosphate = alpha-D-ribose 1-phosphate + hypoxanthine</text>
        <dbReference type="Rhea" id="RHEA:27646"/>
        <dbReference type="ChEBI" id="CHEBI:17368"/>
        <dbReference type="ChEBI" id="CHEBI:17596"/>
        <dbReference type="ChEBI" id="CHEBI:43474"/>
        <dbReference type="ChEBI" id="CHEBI:57720"/>
        <dbReference type="EC" id="2.4.2.1"/>
    </reaction>
    <physiologicalReaction direction="left-to-right" evidence="1">
        <dbReference type="Rhea" id="RHEA:27647"/>
    </physiologicalReaction>
</comment>
<evidence type="ECO:0000256" key="6">
    <source>
        <dbReference type="ARBA" id="ARBA00022833"/>
    </source>
</evidence>
<dbReference type="SUPFAM" id="SSF64438">
    <property type="entry name" value="CNF1/YfiH-like putative cysteine hydrolases"/>
    <property type="match status" value="1"/>
</dbReference>